<comment type="caution">
    <text evidence="1">The sequence shown here is derived from an EMBL/GenBank/DDBJ whole genome shotgun (WGS) entry which is preliminary data.</text>
</comment>
<dbReference type="RefSeq" id="WP_094984594.1">
    <property type="nucleotide sequence ID" value="NZ_NHNI01000001.1"/>
</dbReference>
<keyword evidence="2" id="KW-1185">Reference proteome</keyword>
<dbReference type="PROSITE" id="PS51257">
    <property type="entry name" value="PROKAR_LIPOPROTEIN"/>
    <property type="match status" value="1"/>
</dbReference>
<evidence type="ECO:0008006" key="3">
    <source>
        <dbReference type="Google" id="ProtNLM"/>
    </source>
</evidence>
<proteinExistence type="predicted"/>
<evidence type="ECO:0000313" key="2">
    <source>
        <dbReference type="Proteomes" id="UP000216101"/>
    </source>
</evidence>
<dbReference type="EMBL" id="NHNI01000001">
    <property type="protein sequence ID" value="OZY87110.1"/>
    <property type="molecule type" value="Genomic_DNA"/>
</dbReference>
<accession>A0A266QBD0</accession>
<name>A0A266QBD0_9GAMM</name>
<gene>
    <name evidence="1" type="ORF">CBP51_09025</name>
</gene>
<reference evidence="2" key="1">
    <citation type="submission" date="2017-05" db="EMBL/GenBank/DDBJ databases">
        <authorList>
            <person name="Barney B.M."/>
        </authorList>
    </citation>
    <scope>NUCLEOTIDE SEQUENCE [LARGE SCALE GENOMIC DNA]</scope>
    <source>
        <strain evidence="2">PSBB022</strain>
    </source>
</reference>
<dbReference type="Proteomes" id="UP000216101">
    <property type="component" value="Unassembled WGS sequence"/>
</dbReference>
<sequence>MYRYFFLLIPLLSACEPNAETTSTDKKAGALHEQKIISRTVQDEMSPLGLWETHIEYPIFTNTSKSAALTEINNDISLMTEKYHCDNDKGEKQFTASITFLNDSVVSIQFADTWLCEGMPHPDGRLGAITYSIQTGKSITLMDELVDSKRKDFSQKIIAQLNQALKTKADNNTCAQALNWSYFYLTKTGIAFVYTADDYSESHCTSEVQIYTEDMQQYLNKDSILSRQPLNK</sequence>
<dbReference type="AlphaFoldDB" id="A0A266QBD0"/>
<protein>
    <recommendedName>
        <fullName evidence="3">DUF3298 domain-containing protein</fullName>
    </recommendedName>
</protein>
<organism evidence="1 2">
    <name type="scientific">Cellvibrio mixtus</name>
    <dbReference type="NCBI Taxonomy" id="39650"/>
    <lineage>
        <taxon>Bacteria</taxon>
        <taxon>Pseudomonadati</taxon>
        <taxon>Pseudomonadota</taxon>
        <taxon>Gammaproteobacteria</taxon>
        <taxon>Cellvibrionales</taxon>
        <taxon>Cellvibrionaceae</taxon>
        <taxon>Cellvibrio</taxon>
    </lineage>
</organism>
<evidence type="ECO:0000313" key="1">
    <source>
        <dbReference type="EMBL" id="OZY87110.1"/>
    </source>
</evidence>